<dbReference type="PANTHER" id="PTHR34203:SF15">
    <property type="entry name" value="SLL1173 PROTEIN"/>
    <property type="match status" value="1"/>
</dbReference>
<dbReference type="Pfam" id="PF05050">
    <property type="entry name" value="Methyltransf_21"/>
    <property type="match status" value="1"/>
</dbReference>
<dbReference type="AlphaFoldDB" id="A0A368DYL9"/>
<sequence>MSEQFGYYKPGGVTVFLEFLRKLGISRGAVRRQIQKIWKNRGYEIVDATIHGIKYRLNIRDNTTDGKILTTSKFYDFQEIDALAQAADTSQLDKVFLDIGANTGHYSLSLAQRGFTKIIAIEPNPPTLELLSFNVKINNLDPVISIVPLCIGDGTKVPFYSGKGLGTASVFKEDGDDSPPIYVESETLINILKNQNITKIDALKIDIEGFEDRALFPFFDEAPKSLWPTCIVIEPNSTSWEKDILSRLETLGYVRTGKTRGNVILNRA</sequence>
<dbReference type="Gene3D" id="3.40.50.150">
    <property type="entry name" value="Vaccinia Virus protein VP39"/>
    <property type="match status" value="1"/>
</dbReference>
<keyword evidence="2" id="KW-0808">Transferase</keyword>
<dbReference type="InterPro" id="IPR029063">
    <property type="entry name" value="SAM-dependent_MTases_sf"/>
</dbReference>
<dbReference type="EMBL" id="QOQF01000021">
    <property type="protein sequence ID" value="RCL76383.1"/>
    <property type="molecule type" value="Genomic_DNA"/>
</dbReference>
<dbReference type="GO" id="GO:0008168">
    <property type="term" value="F:methyltransferase activity"/>
    <property type="evidence" value="ECO:0007669"/>
    <property type="project" value="UniProtKB-KW"/>
</dbReference>
<dbReference type="Proteomes" id="UP000252132">
    <property type="component" value="Unassembled WGS sequence"/>
</dbReference>
<gene>
    <name evidence="2" type="ORF">DBW69_05275</name>
</gene>
<dbReference type="SUPFAM" id="SSF53335">
    <property type="entry name" value="S-adenosyl-L-methionine-dependent methyltransferases"/>
    <property type="match status" value="1"/>
</dbReference>
<dbReference type="InterPro" id="IPR052514">
    <property type="entry name" value="SAM-dependent_MTase"/>
</dbReference>
<dbReference type="PANTHER" id="PTHR34203">
    <property type="entry name" value="METHYLTRANSFERASE, FKBM FAMILY PROTEIN"/>
    <property type="match status" value="1"/>
</dbReference>
<dbReference type="GO" id="GO:0032259">
    <property type="term" value="P:methylation"/>
    <property type="evidence" value="ECO:0007669"/>
    <property type="project" value="UniProtKB-KW"/>
</dbReference>
<dbReference type="NCBIfam" id="TIGR01444">
    <property type="entry name" value="fkbM_fam"/>
    <property type="match status" value="1"/>
</dbReference>
<accession>A0A368DYL9</accession>
<organism evidence="2 3">
    <name type="scientific">PS1 clade bacterium</name>
    <dbReference type="NCBI Taxonomy" id="2175152"/>
    <lineage>
        <taxon>Bacteria</taxon>
        <taxon>Pseudomonadati</taxon>
        <taxon>Pseudomonadota</taxon>
        <taxon>Alphaproteobacteria</taxon>
        <taxon>PS1 clade</taxon>
    </lineage>
</organism>
<name>A0A368DYL9_9PROT</name>
<comment type="caution">
    <text evidence="2">The sequence shown here is derived from an EMBL/GenBank/DDBJ whole genome shotgun (WGS) entry which is preliminary data.</text>
</comment>
<dbReference type="InterPro" id="IPR006342">
    <property type="entry name" value="FkbM_mtfrase"/>
</dbReference>
<evidence type="ECO:0000313" key="3">
    <source>
        <dbReference type="Proteomes" id="UP000252132"/>
    </source>
</evidence>
<reference evidence="2 3" key="1">
    <citation type="journal article" date="2018" name="Microbiome">
        <title>Fine metagenomic profile of the Mediterranean stratified and mixed water columns revealed by assembly and recruitment.</title>
        <authorList>
            <person name="Haro-Moreno J.M."/>
            <person name="Lopez-Perez M."/>
            <person name="De La Torre J.R."/>
            <person name="Picazo A."/>
            <person name="Camacho A."/>
            <person name="Rodriguez-Valera F."/>
        </authorList>
    </citation>
    <scope>NUCLEOTIDE SEQUENCE [LARGE SCALE GENOMIC DNA]</scope>
    <source>
        <strain evidence="2">MED-G55</strain>
    </source>
</reference>
<evidence type="ECO:0000259" key="1">
    <source>
        <dbReference type="Pfam" id="PF05050"/>
    </source>
</evidence>
<protein>
    <submittedName>
        <fullName evidence="2">FkbM family methyltransferase</fullName>
    </submittedName>
</protein>
<evidence type="ECO:0000313" key="2">
    <source>
        <dbReference type="EMBL" id="RCL76383.1"/>
    </source>
</evidence>
<dbReference type="CDD" id="cd02440">
    <property type="entry name" value="AdoMet_MTases"/>
    <property type="match status" value="1"/>
</dbReference>
<feature type="domain" description="Methyltransferase FkbM" evidence="1">
    <location>
        <begin position="98"/>
        <end position="215"/>
    </location>
</feature>
<proteinExistence type="predicted"/>
<keyword evidence="2" id="KW-0489">Methyltransferase</keyword>